<evidence type="ECO:0000259" key="3">
    <source>
        <dbReference type="Pfam" id="PF16575"/>
    </source>
</evidence>
<dbReference type="EMBL" id="CP009404">
    <property type="protein sequence ID" value="AIO02517.1"/>
    <property type="molecule type" value="Genomic_DNA"/>
</dbReference>
<evidence type="ECO:0000256" key="1">
    <source>
        <dbReference type="ARBA" id="ARBA00022741"/>
    </source>
</evidence>
<dbReference type="Pfam" id="PF16575">
    <property type="entry name" value="CLP1_P"/>
    <property type="match status" value="1"/>
</dbReference>
<dbReference type="Proteomes" id="UP000063063">
    <property type="component" value="Chromosome 35"/>
</dbReference>
<protein>
    <submittedName>
        <fullName evidence="4">RNA processing protein, putative</fullName>
    </submittedName>
</protein>
<dbReference type="AlphaFoldDB" id="A0A088SL33"/>
<dbReference type="eggNOG" id="ENOG502RVTN">
    <property type="taxonomic scope" value="Eukaryota"/>
</dbReference>
<dbReference type="VEuPathDB" id="TriTrypDB:LPMP_353820"/>
<dbReference type="GO" id="GO:0005524">
    <property type="term" value="F:ATP binding"/>
    <property type="evidence" value="ECO:0007669"/>
    <property type="project" value="UniProtKB-KW"/>
</dbReference>
<dbReference type="PANTHER" id="PTHR12755">
    <property type="entry name" value="CLEAVAGE/POLYADENYLATION FACTOR IA SUBUNIT CLP1P"/>
    <property type="match status" value="1"/>
</dbReference>
<dbReference type="RefSeq" id="XP_010703317.1">
    <property type="nucleotide sequence ID" value="XM_010705015.1"/>
</dbReference>
<feature type="domain" description="Clp1 P-loop" evidence="3">
    <location>
        <begin position="110"/>
        <end position="290"/>
    </location>
</feature>
<dbReference type="FunFam" id="3.40.50.300:FF:002747">
    <property type="entry name" value="Hypothetical_protein_-_conserved"/>
    <property type="match status" value="1"/>
</dbReference>
<accession>A0A088SL33</accession>
<keyword evidence="1" id="KW-0547">Nucleotide-binding</keyword>
<dbReference type="GO" id="GO:0006388">
    <property type="term" value="P:tRNA splicing, via endonucleolytic cleavage and ligation"/>
    <property type="evidence" value="ECO:0007669"/>
    <property type="project" value="TreeGrafter"/>
</dbReference>
<dbReference type="InterPro" id="IPR032319">
    <property type="entry name" value="CLP1_P"/>
</dbReference>
<dbReference type="InterPro" id="IPR027417">
    <property type="entry name" value="P-loop_NTPase"/>
</dbReference>
<dbReference type="PANTHER" id="PTHR12755:SF17">
    <property type="entry name" value="POLYRIBONUCLEOTIDE 5'-HYDROXYL-KINASE CLP1 P-LOOP DOMAIN-CONTAINING PROTEIN"/>
    <property type="match status" value="1"/>
</dbReference>
<evidence type="ECO:0000256" key="2">
    <source>
        <dbReference type="ARBA" id="ARBA00022840"/>
    </source>
</evidence>
<name>A0A088SL33_LEIPA</name>
<keyword evidence="5" id="KW-1185">Reference proteome</keyword>
<organism evidence="4 5">
    <name type="scientific">Leishmania panamensis</name>
    <dbReference type="NCBI Taxonomy" id="5679"/>
    <lineage>
        <taxon>Eukaryota</taxon>
        <taxon>Discoba</taxon>
        <taxon>Euglenozoa</taxon>
        <taxon>Kinetoplastea</taxon>
        <taxon>Metakinetoplastina</taxon>
        <taxon>Trypanosomatida</taxon>
        <taxon>Trypanosomatidae</taxon>
        <taxon>Leishmaniinae</taxon>
        <taxon>Leishmania</taxon>
        <taxon>Leishmania guyanensis species complex</taxon>
    </lineage>
</organism>
<evidence type="ECO:0000313" key="4">
    <source>
        <dbReference type="EMBL" id="AIO02517.1"/>
    </source>
</evidence>
<dbReference type="VEuPathDB" id="TriTrypDB:LPAL13_350046200"/>
<dbReference type="OrthoDB" id="275196at2759"/>
<dbReference type="InterPro" id="IPR045116">
    <property type="entry name" value="Clp1/Grc3"/>
</dbReference>
<dbReference type="GO" id="GO:0051731">
    <property type="term" value="F:polynucleotide 5'-hydroxyl-kinase activity"/>
    <property type="evidence" value="ECO:0007669"/>
    <property type="project" value="InterPro"/>
</dbReference>
<dbReference type="Gene3D" id="3.40.50.300">
    <property type="entry name" value="P-loop containing nucleotide triphosphate hydrolases"/>
    <property type="match status" value="1"/>
</dbReference>
<sequence length="452" mass="49435">MPPKKRSSRRLTLNAGEEYTLVGDGAVQITLQSGLLDVAGVMLDTNRPYTFYLHTDRQAVTLFTLEGAACMLSSDNKVDTHRGVARAGKLVQMTRRTILTAKRTKVLVIGRPRSGKTLAAHTLCNLLMRYGNDKKSVFLIDLNAESNCLYAPGCVSCIQVSEAPLWPGLTASPKLLPLSLYTGAAVRPSASNVNSLLHYYDQLNETVMAYTQEVSGAAAVTASQQSASLYASSLNETRSHVVVDAPAPLADLQEGVWYKKLIEVLRPSHVVIVSSREDGEERWSTFLQEDVQRVLPDCEFLFTDPVAHPCERSSSRELMREYFTGTPFYSLGCSKVVVPLKSLMFVEEASEGSGPGSADGVLMRVVHPDASFQALVCALSHAELLEEAPLAPIAGLVTIVYVDEKNEEVAMLIPAAEEPLLRRLIIVPQSRYRDTLRMTNAQVATMEECVAV</sequence>
<dbReference type="GO" id="GO:0005634">
    <property type="term" value="C:nucleus"/>
    <property type="evidence" value="ECO:0007669"/>
    <property type="project" value="TreeGrafter"/>
</dbReference>
<reference evidence="4 5" key="1">
    <citation type="journal article" date="2015" name="Sci. Rep.">
        <title>The genome of Leishmania panamensis: insights into genomics of the L. (Viannia) subgenus.</title>
        <authorList>
            <person name="Llanes A."/>
            <person name="Restrepo C.M."/>
            <person name="Vecchio G.D."/>
            <person name="Anguizola F.J."/>
            <person name="Lleonart R."/>
        </authorList>
    </citation>
    <scope>NUCLEOTIDE SEQUENCE [LARGE SCALE GENOMIC DNA]</scope>
    <source>
        <strain evidence="4 5">MHOM/PA/94/PSC-1</strain>
    </source>
</reference>
<proteinExistence type="predicted"/>
<dbReference type="GeneID" id="22579410"/>
<keyword evidence="2" id="KW-0067">ATP-binding</keyword>
<evidence type="ECO:0000313" key="5">
    <source>
        <dbReference type="Proteomes" id="UP000063063"/>
    </source>
</evidence>
<gene>
    <name evidence="4" type="ORF">LPMP_353820</name>
</gene>
<dbReference type="KEGG" id="lpan:LPMP_353820"/>